<dbReference type="KEGG" id="vde:111250318"/>
<dbReference type="InterPro" id="IPR004827">
    <property type="entry name" value="bZIP"/>
</dbReference>
<evidence type="ECO:0000313" key="10">
    <source>
        <dbReference type="Proteomes" id="UP000594260"/>
    </source>
</evidence>
<evidence type="ECO:0000256" key="6">
    <source>
        <dbReference type="ARBA" id="ARBA00023242"/>
    </source>
</evidence>
<dbReference type="EnsemblMetazoa" id="XM_022805366">
    <property type="protein sequence ID" value="XP_022661101"/>
    <property type="gene ID" value="LOC111250318"/>
</dbReference>
<dbReference type="FunFam" id="1.20.5.170:FF:000025">
    <property type="entry name" value="nuclear factor interleukin-3-regulated protein-like"/>
    <property type="match status" value="1"/>
</dbReference>
<dbReference type="SMART" id="SM00338">
    <property type="entry name" value="BRLZ"/>
    <property type="match status" value="1"/>
</dbReference>
<evidence type="ECO:0000256" key="5">
    <source>
        <dbReference type="ARBA" id="ARBA00023163"/>
    </source>
</evidence>
<dbReference type="GO" id="GO:0000981">
    <property type="term" value="F:DNA-binding transcription factor activity, RNA polymerase II-specific"/>
    <property type="evidence" value="ECO:0007669"/>
    <property type="project" value="TreeGrafter"/>
</dbReference>
<feature type="domain" description="BZIP" evidence="8">
    <location>
        <begin position="257"/>
        <end position="320"/>
    </location>
</feature>
<dbReference type="RefSeq" id="XP_022661103.1">
    <property type="nucleotide sequence ID" value="XM_022805368.1"/>
</dbReference>
<comment type="similarity">
    <text evidence="2">Belongs to the bZIP family. NFIL3 subfamily.</text>
</comment>
<dbReference type="PANTHER" id="PTHR11988">
    <property type="entry name" value="THYROTROPH EMBRYONIC FACTOR RELATED"/>
    <property type="match status" value="1"/>
</dbReference>
<accession>A0A7M7MA43</accession>
<dbReference type="GO" id="GO:0000978">
    <property type="term" value="F:RNA polymerase II cis-regulatory region sequence-specific DNA binding"/>
    <property type="evidence" value="ECO:0007669"/>
    <property type="project" value="TreeGrafter"/>
</dbReference>
<keyword evidence="3" id="KW-0805">Transcription regulation</keyword>
<feature type="compositionally biased region" description="Basic and acidic residues" evidence="7">
    <location>
        <begin position="253"/>
        <end position="280"/>
    </location>
</feature>
<evidence type="ECO:0000256" key="4">
    <source>
        <dbReference type="ARBA" id="ARBA00023125"/>
    </source>
</evidence>
<dbReference type="EnsemblMetazoa" id="XM_022805367">
    <property type="protein sequence ID" value="XP_022661102"/>
    <property type="gene ID" value="LOC111250318"/>
</dbReference>
<evidence type="ECO:0000256" key="7">
    <source>
        <dbReference type="SAM" id="MobiDB-lite"/>
    </source>
</evidence>
<protein>
    <recommendedName>
        <fullName evidence="8">BZIP domain-containing protein</fullName>
    </recommendedName>
</protein>
<keyword evidence="4" id="KW-0238">DNA-binding</keyword>
<dbReference type="Gene3D" id="1.20.5.170">
    <property type="match status" value="1"/>
</dbReference>
<evidence type="ECO:0000256" key="2">
    <source>
        <dbReference type="ARBA" id="ARBA00006079"/>
    </source>
</evidence>
<dbReference type="RefSeq" id="XP_022661102.1">
    <property type="nucleotide sequence ID" value="XM_022805367.1"/>
</dbReference>
<feature type="compositionally biased region" description="Low complexity" evidence="7">
    <location>
        <begin position="172"/>
        <end position="205"/>
    </location>
</feature>
<dbReference type="RefSeq" id="XP_022661104.1">
    <property type="nucleotide sequence ID" value="XM_022805369.1"/>
</dbReference>
<keyword evidence="5" id="KW-0804">Transcription</keyword>
<dbReference type="Pfam" id="PF07716">
    <property type="entry name" value="bZIP_2"/>
    <property type="match status" value="1"/>
</dbReference>
<evidence type="ECO:0000256" key="1">
    <source>
        <dbReference type="ARBA" id="ARBA00004123"/>
    </source>
</evidence>
<dbReference type="InterPro" id="IPR046347">
    <property type="entry name" value="bZIP_sf"/>
</dbReference>
<reference evidence="9" key="1">
    <citation type="submission" date="2021-01" db="UniProtKB">
        <authorList>
            <consortium name="EnsemblMetazoa"/>
        </authorList>
    </citation>
    <scope>IDENTIFICATION</scope>
</reference>
<dbReference type="OrthoDB" id="6516748at2759"/>
<feature type="region of interest" description="Disordered" evidence="7">
    <location>
        <begin position="164"/>
        <end position="280"/>
    </location>
</feature>
<dbReference type="AlphaFoldDB" id="A0A7M7MA43"/>
<dbReference type="GO" id="GO:0005634">
    <property type="term" value="C:nucleus"/>
    <property type="evidence" value="ECO:0007669"/>
    <property type="project" value="UniProtKB-SubCell"/>
</dbReference>
<dbReference type="PROSITE" id="PS50217">
    <property type="entry name" value="BZIP"/>
    <property type="match status" value="1"/>
</dbReference>
<evidence type="ECO:0000259" key="8">
    <source>
        <dbReference type="PROSITE" id="PS50217"/>
    </source>
</evidence>
<keyword evidence="6" id="KW-0539">Nucleus</keyword>
<feature type="compositionally biased region" description="Basic and acidic residues" evidence="7">
    <location>
        <begin position="26"/>
        <end position="35"/>
    </location>
</feature>
<dbReference type="GeneID" id="111250318"/>
<dbReference type="CDD" id="cd14695">
    <property type="entry name" value="bZIP_HLF"/>
    <property type="match status" value="1"/>
</dbReference>
<keyword evidence="10" id="KW-1185">Reference proteome</keyword>
<dbReference type="EnsemblMetazoa" id="XM_022805369">
    <property type="protein sequence ID" value="XP_022661104"/>
    <property type="gene ID" value="LOC111250318"/>
</dbReference>
<name>A0A7M7MA43_VARDE</name>
<dbReference type="PANTHER" id="PTHR11988:SF56">
    <property type="entry name" value="TRANSCRIPTION FACTOR CES-2"/>
    <property type="match status" value="1"/>
</dbReference>
<dbReference type="SUPFAM" id="SSF57959">
    <property type="entry name" value="Leucine zipper domain"/>
    <property type="match status" value="1"/>
</dbReference>
<feature type="compositionally biased region" description="Polar residues" evidence="7">
    <location>
        <begin position="37"/>
        <end position="47"/>
    </location>
</feature>
<dbReference type="InParanoid" id="A0A7M7MA43"/>
<dbReference type="Proteomes" id="UP000594260">
    <property type="component" value="Unplaced"/>
</dbReference>
<dbReference type="RefSeq" id="XP_022661101.1">
    <property type="nucleotide sequence ID" value="XM_022805366.1"/>
</dbReference>
<feature type="compositionally biased region" description="Low complexity" evidence="7">
    <location>
        <begin position="219"/>
        <end position="243"/>
    </location>
</feature>
<evidence type="ECO:0000256" key="3">
    <source>
        <dbReference type="ARBA" id="ARBA00023015"/>
    </source>
</evidence>
<proteinExistence type="inferred from homology"/>
<evidence type="ECO:0000313" key="9">
    <source>
        <dbReference type="EnsemblMetazoa" id="XP_022661103"/>
    </source>
</evidence>
<comment type="subcellular location">
    <subcellularLocation>
        <location evidence="1">Nucleus</location>
    </subcellularLocation>
</comment>
<sequence>MDLSVEFRPALGVKRESSVSPPGWDHSSEGDRPLDFSRQSPSATNEKVANDADSSPAKKCAVSEPEQDSPRTMPDQRKLLLTNPQQLRFHDMHCPTSPPQSLSPNFQAIMGLAPNVLQSNEDHLNLYESLVLKSLQSGSSPQHIFDPGYLHFRNQQFLLQKKMQNTQRRKTVSMSTPTTTSLTPIPKSSDSTEPSSELSDQSNDSSHVHHNQADSTNRTAVLPTVTSPPSSALPTSSSNSNGTSRRRGNPFPEELKDTAYWERRRKNNEAAKRSRDARRAKEDEIAIRAAYLEQENIKLKVELSTLNQQLAHLRAFVEARQI</sequence>
<dbReference type="EnsemblMetazoa" id="XM_022805368">
    <property type="protein sequence ID" value="XP_022661103"/>
    <property type="gene ID" value="LOC111250318"/>
</dbReference>
<dbReference type="InterPro" id="IPR040223">
    <property type="entry name" value="PAR_bZIP"/>
</dbReference>
<organism evidence="9 10">
    <name type="scientific">Varroa destructor</name>
    <name type="common">Honeybee mite</name>
    <dbReference type="NCBI Taxonomy" id="109461"/>
    <lineage>
        <taxon>Eukaryota</taxon>
        <taxon>Metazoa</taxon>
        <taxon>Ecdysozoa</taxon>
        <taxon>Arthropoda</taxon>
        <taxon>Chelicerata</taxon>
        <taxon>Arachnida</taxon>
        <taxon>Acari</taxon>
        <taxon>Parasitiformes</taxon>
        <taxon>Mesostigmata</taxon>
        <taxon>Gamasina</taxon>
        <taxon>Dermanyssoidea</taxon>
        <taxon>Varroidae</taxon>
        <taxon>Varroa</taxon>
    </lineage>
</organism>
<feature type="region of interest" description="Disordered" evidence="7">
    <location>
        <begin position="1"/>
        <end position="76"/>
    </location>
</feature>